<evidence type="ECO:0000313" key="2">
    <source>
        <dbReference type="Proteomes" id="UP000321893"/>
    </source>
</evidence>
<protein>
    <submittedName>
        <fullName evidence="1">Uncharacterized protein</fullName>
    </submittedName>
</protein>
<comment type="caution">
    <text evidence="1">The sequence shown here is derived from an EMBL/GenBank/DDBJ whole genome shotgun (WGS) entry which is preliminary data.</text>
</comment>
<evidence type="ECO:0000313" key="1">
    <source>
        <dbReference type="EMBL" id="GEL29195.1"/>
    </source>
</evidence>
<reference evidence="1" key="1">
    <citation type="submission" date="2019-07" db="EMBL/GenBank/DDBJ databases">
        <title>Whole genome shotgun sequence of Lactobacillus kefiri NBRC 15888.</title>
        <authorList>
            <person name="Hosoyama A."/>
            <person name="Uohara A."/>
            <person name="Ohji S."/>
            <person name="Ichikawa N."/>
        </authorList>
    </citation>
    <scope>NUCLEOTIDE SEQUENCE [LARGE SCALE GENOMIC DNA]</scope>
    <source>
        <strain evidence="1">NBRC 15888</strain>
    </source>
</reference>
<gene>
    <name evidence="1" type="ORF">LKE01_20150</name>
</gene>
<dbReference type="AlphaFoldDB" id="A0A511DWI4"/>
<dbReference type="OrthoDB" id="2323916at2"/>
<keyword evidence="2" id="KW-1185">Reference proteome</keyword>
<dbReference type="EMBL" id="BJVK01000038">
    <property type="protein sequence ID" value="GEL29195.1"/>
    <property type="molecule type" value="Genomic_DNA"/>
</dbReference>
<proteinExistence type="predicted"/>
<accession>A0A511DWI4</accession>
<dbReference type="STRING" id="1423764.FC95_GL001621"/>
<dbReference type="Proteomes" id="UP000321893">
    <property type="component" value="Unassembled WGS sequence"/>
</dbReference>
<sequence>MLDKLFKQHPYVAAWGTLELMYLVSLVVWAVLSSGNFSNVFVAGFLIPSVICSAIIWTGWKRKH</sequence>
<organism evidence="1 2">
    <name type="scientific">Lentilactobacillus kefiri</name>
    <name type="common">Lactobacillus kefiri</name>
    <dbReference type="NCBI Taxonomy" id="33962"/>
    <lineage>
        <taxon>Bacteria</taxon>
        <taxon>Bacillati</taxon>
        <taxon>Bacillota</taxon>
        <taxon>Bacilli</taxon>
        <taxon>Lactobacillales</taxon>
        <taxon>Lactobacillaceae</taxon>
        <taxon>Lentilactobacillus</taxon>
    </lineage>
</organism>
<name>A0A511DWI4_LENKE</name>
<dbReference type="GeneID" id="71567432"/>
<dbReference type="RefSeq" id="WP_054769644.1">
    <property type="nucleotide sequence ID" value="NZ_BJVK01000038.1"/>
</dbReference>